<evidence type="ECO:0000313" key="3">
    <source>
        <dbReference type="EMBL" id="KAK7462421.1"/>
    </source>
</evidence>
<dbReference type="EMBL" id="JBANRG010000011">
    <property type="protein sequence ID" value="KAK7462421.1"/>
    <property type="molecule type" value="Genomic_DNA"/>
</dbReference>
<organism evidence="3 4">
    <name type="scientific">Marasmiellus scandens</name>
    <dbReference type="NCBI Taxonomy" id="2682957"/>
    <lineage>
        <taxon>Eukaryota</taxon>
        <taxon>Fungi</taxon>
        <taxon>Dikarya</taxon>
        <taxon>Basidiomycota</taxon>
        <taxon>Agaricomycotina</taxon>
        <taxon>Agaricomycetes</taxon>
        <taxon>Agaricomycetidae</taxon>
        <taxon>Agaricales</taxon>
        <taxon>Marasmiineae</taxon>
        <taxon>Omphalotaceae</taxon>
        <taxon>Marasmiellus</taxon>
    </lineage>
</organism>
<gene>
    <name evidence="3" type="primary">NTA1</name>
    <name evidence="3" type="ORF">VKT23_008020</name>
</gene>
<dbReference type="PANTHER" id="PTHR11750:SF26">
    <property type="entry name" value="PROTEIN N-TERMINAL AMIDASE"/>
    <property type="match status" value="1"/>
</dbReference>
<keyword evidence="3" id="KW-0378">Hydrolase</keyword>
<dbReference type="Pfam" id="PF00795">
    <property type="entry name" value="CN_hydrolase"/>
    <property type="match status" value="1"/>
</dbReference>
<dbReference type="GO" id="GO:0016787">
    <property type="term" value="F:hydrolase activity"/>
    <property type="evidence" value="ECO:0007669"/>
    <property type="project" value="UniProtKB-KW"/>
</dbReference>
<dbReference type="Gene3D" id="3.60.110.10">
    <property type="entry name" value="Carbon-nitrogen hydrolase"/>
    <property type="match status" value="1"/>
</dbReference>
<dbReference type="PROSITE" id="PS50263">
    <property type="entry name" value="CN_HYDROLASE"/>
    <property type="match status" value="1"/>
</dbReference>
<name>A0ABR1JJ32_9AGAR</name>
<feature type="compositionally biased region" description="Basic and acidic residues" evidence="1">
    <location>
        <begin position="123"/>
        <end position="132"/>
    </location>
</feature>
<dbReference type="InterPro" id="IPR003010">
    <property type="entry name" value="C-N_Hydrolase"/>
</dbReference>
<dbReference type="InterPro" id="IPR036526">
    <property type="entry name" value="C-N_Hydrolase_sf"/>
</dbReference>
<feature type="region of interest" description="Disordered" evidence="1">
    <location>
        <begin position="99"/>
        <end position="132"/>
    </location>
</feature>
<comment type="caution">
    <text evidence="3">The sequence shown here is derived from an EMBL/GenBank/DDBJ whole genome shotgun (WGS) entry which is preliminary data.</text>
</comment>
<proteinExistence type="predicted"/>
<dbReference type="Proteomes" id="UP001498398">
    <property type="component" value="Unassembled WGS sequence"/>
</dbReference>
<keyword evidence="4" id="KW-1185">Reference proteome</keyword>
<evidence type="ECO:0000256" key="1">
    <source>
        <dbReference type="SAM" id="MobiDB-lite"/>
    </source>
</evidence>
<reference evidence="3 4" key="1">
    <citation type="submission" date="2024-01" db="EMBL/GenBank/DDBJ databases">
        <title>A draft genome for the cacao thread blight pathogen Marasmiellus scandens.</title>
        <authorList>
            <person name="Baruah I.K."/>
            <person name="Leung J."/>
            <person name="Bukari Y."/>
            <person name="Amoako-Attah I."/>
            <person name="Meinhardt L.W."/>
            <person name="Bailey B.A."/>
            <person name="Cohen S.P."/>
        </authorList>
    </citation>
    <scope>NUCLEOTIDE SEQUENCE [LARGE SCALE GENOMIC DNA]</scope>
    <source>
        <strain evidence="3 4">GH-19</strain>
    </source>
</reference>
<evidence type="ECO:0000313" key="4">
    <source>
        <dbReference type="Proteomes" id="UP001498398"/>
    </source>
</evidence>
<dbReference type="InterPro" id="IPR039703">
    <property type="entry name" value="Nta1"/>
</dbReference>
<dbReference type="PANTHER" id="PTHR11750">
    <property type="entry name" value="PROTEIN N-TERMINAL AMIDASE"/>
    <property type="match status" value="1"/>
</dbReference>
<dbReference type="SUPFAM" id="SSF56317">
    <property type="entry name" value="Carbon-nitrogen hydrolase"/>
    <property type="match status" value="1"/>
</dbReference>
<accession>A0ABR1JJ32</accession>
<evidence type="ECO:0000259" key="2">
    <source>
        <dbReference type="PROSITE" id="PS50263"/>
    </source>
</evidence>
<feature type="domain" description="CN hydrolase" evidence="2">
    <location>
        <begin position="8"/>
        <end position="372"/>
    </location>
</feature>
<protein>
    <submittedName>
        <fullName evidence="3">Carbon-nitrogen hydrolase</fullName>
    </submittedName>
</protein>
<sequence length="372" mass="41594">MPARCLPLRTVVVQFSPKIGHVQANLKRAREIVRPITPRSVDIVCFPEMIMSGYVFENASAITPYLELPQVGPTSQFCAELANRLGCYVIAGYPERLVGEEAPGGRPDGDEEQERQKSQKLNGDVRDAEKVGKQKPRIVGANSAVIYGPGGKYLGGYRKTNLFEIDKTWAKPGNGFTTFRLPFPPVCPPSHPKTYLTLSLGICMDLNVQPDADWESLDNGPYELADHVMTENVDILVLLNAWLDSNVDPDSKYESDWATLHYWSERLRPLWVDDEPPTLNDDGSYSWGDQEEEDYDWEMDEGEDFGADWATPSNRKKSETVVVICNRTGREKGKLFAGSSAIFHMVRGSGSPKLLDSMGRYEEGLRGWGILL</sequence>